<dbReference type="InterPro" id="IPR004323">
    <property type="entry name" value="Ion_tolerance_CutA"/>
</dbReference>
<evidence type="ECO:0000313" key="2">
    <source>
        <dbReference type="EMBL" id="TCJ96317.1"/>
    </source>
</evidence>
<accession>A0A4R1FNH5</accession>
<dbReference type="OrthoDB" id="37622at2"/>
<dbReference type="PANTHER" id="PTHR23419:SF8">
    <property type="entry name" value="FI09726P"/>
    <property type="match status" value="1"/>
</dbReference>
<reference evidence="2 3" key="1">
    <citation type="submission" date="2019-03" db="EMBL/GenBank/DDBJ databases">
        <title>Genomic Encyclopedia of Type Strains, Phase IV (KMG-IV): sequencing the most valuable type-strain genomes for metagenomic binning, comparative biology and taxonomic classification.</title>
        <authorList>
            <person name="Goeker M."/>
        </authorList>
    </citation>
    <scope>NUCLEOTIDE SEQUENCE [LARGE SCALE GENOMIC DNA]</scope>
    <source>
        <strain evidence="2 3">DSM 44684</strain>
    </source>
</reference>
<dbReference type="InterPro" id="IPR015867">
    <property type="entry name" value="N-reg_PII/ATP_PRibTrfase_C"/>
</dbReference>
<protein>
    <submittedName>
        <fullName evidence="2">Periplasmic divalent cation tolerance protein</fullName>
    </submittedName>
</protein>
<gene>
    <name evidence="2" type="ORF">DFR71_2344</name>
</gene>
<dbReference type="Pfam" id="PF03091">
    <property type="entry name" value="CutA1"/>
    <property type="match status" value="1"/>
</dbReference>
<dbReference type="Proteomes" id="UP000294856">
    <property type="component" value="Unassembled WGS sequence"/>
</dbReference>
<dbReference type="RefSeq" id="WP_084472236.1">
    <property type="nucleotide sequence ID" value="NZ_SMFR01000002.1"/>
</dbReference>
<dbReference type="Gene3D" id="3.30.70.120">
    <property type="match status" value="1"/>
</dbReference>
<dbReference type="STRING" id="1210063.GCA_001612665_00008"/>
<dbReference type="EMBL" id="SMFR01000002">
    <property type="protein sequence ID" value="TCJ96317.1"/>
    <property type="molecule type" value="Genomic_DNA"/>
</dbReference>
<name>A0A4R1FNH5_9NOCA</name>
<evidence type="ECO:0000256" key="1">
    <source>
        <dbReference type="ARBA" id="ARBA00010169"/>
    </source>
</evidence>
<dbReference type="GO" id="GO:0005507">
    <property type="term" value="F:copper ion binding"/>
    <property type="evidence" value="ECO:0007669"/>
    <property type="project" value="TreeGrafter"/>
</dbReference>
<evidence type="ECO:0000313" key="3">
    <source>
        <dbReference type="Proteomes" id="UP000294856"/>
    </source>
</evidence>
<comment type="caution">
    <text evidence="2">The sequence shown here is derived from an EMBL/GenBank/DDBJ whole genome shotgun (WGS) entry which is preliminary data.</text>
</comment>
<dbReference type="AlphaFoldDB" id="A0A4R1FNH5"/>
<sequence>MTPESRVWAMTTTVPTEQDAHSIAESVVGERLAAGAEIVKQDSVFWHLGKVGTGPEWRLTFRVAAAGRDHLAERIAELHPWSRPEISATPVPWTTEKYAQWVESPTVS</sequence>
<dbReference type="InterPro" id="IPR011322">
    <property type="entry name" value="N-reg_PII-like_a/b"/>
</dbReference>
<proteinExistence type="inferred from homology"/>
<dbReference type="PANTHER" id="PTHR23419">
    <property type="entry name" value="DIVALENT CATION TOLERANCE CUTA-RELATED"/>
    <property type="match status" value="1"/>
</dbReference>
<dbReference type="SUPFAM" id="SSF54913">
    <property type="entry name" value="GlnB-like"/>
    <property type="match status" value="1"/>
</dbReference>
<comment type="similarity">
    <text evidence="1">Belongs to the CutA family.</text>
</comment>
<dbReference type="GO" id="GO:0010038">
    <property type="term" value="P:response to metal ion"/>
    <property type="evidence" value="ECO:0007669"/>
    <property type="project" value="InterPro"/>
</dbReference>
<organism evidence="2 3">
    <name type="scientific">Nocardia alba</name>
    <dbReference type="NCBI Taxonomy" id="225051"/>
    <lineage>
        <taxon>Bacteria</taxon>
        <taxon>Bacillati</taxon>
        <taxon>Actinomycetota</taxon>
        <taxon>Actinomycetes</taxon>
        <taxon>Mycobacteriales</taxon>
        <taxon>Nocardiaceae</taxon>
        <taxon>Nocardia</taxon>
    </lineage>
</organism>
<keyword evidence="3" id="KW-1185">Reference proteome</keyword>